<sequence>MSTIRNNDMGYSDPPPNANNSRNTNPPISNQGKSLGYSSPPPNANNGSQRSQTIRAQNQSYSNT</sequence>
<name>A0A396J6H9_MEDTR</name>
<accession>A0A396J6H9</accession>
<dbReference type="Proteomes" id="UP000265566">
    <property type="component" value="Chromosome 2"/>
</dbReference>
<gene>
    <name evidence="2" type="ORF">MtrunA17_Chr2g0300811</name>
</gene>
<organism evidence="2">
    <name type="scientific">Medicago truncatula</name>
    <name type="common">Barrel medic</name>
    <name type="synonym">Medicago tribuloides</name>
    <dbReference type="NCBI Taxonomy" id="3880"/>
    <lineage>
        <taxon>Eukaryota</taxon>
        <taxon>Viridiplantae</taxon>
        <taxon>Streptophyta</taxon>
        <taxon>Embryophyta</taxon>
        <taxon>Tracheophyta</taxon>
        <taxon>Spermatophyta</taxon>
        <taxon>Magnoliopsida</taxon>
        <taxon>eudicotyledons</taxon>
        <taxon>Gunneridae</taxon>
        <taxon>Pentapetalae</taxon>
        <taxon>rosids</taxon>
        <taxon>fabids</taxon>
        <taxon>Fabales</taxon>
        <taxon>Fabaceae</taxon>
        <taxon>Papilionoideae</taxon>
        <taxon>50 kb inversion clade</taxon>
        <taxon>NPAAA clade</taxon>
        <taxon>Hologalegina</taxon>
        <taxon>IRL clade</taxon>
        <taxon>Trifolieae</taxon>
        <taxon>Medicago</taxon>
    </lineage>
</organism>
<feature type="compositionally biased region" description="Polar residues" evidence="1">
    <location>
        <begin position="18"/>
        <end position="37"/>
    </location>
</feature>
<dbReference type="Gramene" id="rna9489">
    <property type="protein sequence ID" value="RHN73650.1"/>
    <property type="gene ID" value="gene9489"/>
</dbReference>
<comment type="caution">
    <text evidence="2">The sequence shown here is derived from an EMBL/GenBank/DDBJ whole genome shotgun (WGS) entry which is preliminary data.</text>
</comment>
<dbReference type="EMBL" id="PSQE01000002">
    <property type="protein sequence ID" value="RHN73650.1"/>
    <property type="molecule type" value="Genomic_DNA"/>
</dbReference>
<dbReference type="AlphaFoldDB" id="A0A396J6H9"/>
<feature type="compositionally biased region" description="Polar residues" evidence="1">
    <location>
        <begin position="44"/>
        <end position="64"/>
    </location>
</feature>
<feature type="region of interest" description="Disordered" evidence="1">
    <location>
        <begin position="1"/>
        <end position="64"/>
    </location>
</feature>
<proteinExistence type="predicted"/>
<protein>
    <submittedName>
        <fullName evidence="2">Uncharacterized protein</fullName>
    </submittedName>
</protein>
<reference evidence="2" key="1">
    <citation type="journal article" date="2018" name="Nat. Plants">
        <title>Whole-genome landscape of Medicago truncatula symbiotic genes.</title>
        <authorList>
            <person name="Pecrix Y."/>
            <person name="Gamas P."/>
            <person name="Carrere S."/>
        </authorList>
    </citation>
    <scope>NUCLEOTIDE SEQUENCE</scope>
    <source>
        <tissue evidence="2">Leaves</tissue>
    </source>
</reference>
<evidence type="ECO:0000256" key="1">
    <source>
        <dbReference type="SAM" id="MobiDB-lite"/>
    </source>
</evidence>
<evidence type="ECO:0000313" key="2">
    <source>
        <dbReference type="EMBL" id="RHN73650.1"/>
    </source>
</evidence>